<dbReference type="EMBL" id="CAJJDN010000054">
    <property type="protein sequence ID" value="CAD8089247.1"/>
    <property type="molecule type" value="Genomic_DNA"/>
</dbReference>
<sequence>MLIYSFLLLQIQNILVITIRLHKFLIFRNYVKESFVKIIVHLQKAIPRQRNINIISNDKTKIVQIDNIPDYLIQKQSYYYQAPNLLMEQVVYLSQIGKQINNFQFYPTFWLEKFQCESCLGVTKQILLIKKFWRILEQSILDSSQLIILEKYKNFFLKY</sequence>
<evidence type="ECO:0000313" key="1">
    <source>
        <dbReference type="EMBL" id="CAD8089247.1"/>
    </source>
</evidence>
<protein>
    <submittedName>
        <fullName evidence="1">Uncharacterized protein</fullName>
    </submittedName>
</protein>
<gene>
    <name evidence="1" type="ORF">PSON_ATCC_30995.1.T0540018</name>
</gene>
<comment type="caution">
    <text evidence="1">The sequence shown here is derived from an EMBL/GenBank/DDBJ whole genome shotgun (WGS) entry which is preliminary data.</text>
</comment>
<dbReference type="AlphaFoldDB" id="A0A8S1N7X0"/>
<organism evidence="1 2">
    <name type="scientific">Paramecium sonneborni</name>
    <dbReference type="NCBI Taxonomy" id="65129"/>
    <lineage>
        <taxon>Eukaryota</taxon>
        <taxon>Sar</taxon>
        <taxon>Alveolata</taxon>
        <taxon>Ciliophora</taxon>
        <taxon>Intramacronucleata</taxon>
        <taxon>Oligohymenophorea</taxon>
        <taxon>Peniculida</taxon>
        <taxon>Parameciidae</taxon>
        <taxon>Paramecium</taxon>
    </lineage>
</organism>
<reference evidence="1" key="1">
    <citation type="submission" date="2021-01" db="EMBL/GenBank/DDBJ databases">
        <authorList>
            <consortium name="Genoscope - CEA"/>
            <person name="William W."/>
        </authorList>
    </citation>
    <scope>NUCLEOTIDE SEQUENCE</scope>
</reference>
<name>A0A8S1N7X0_9CILI</name>
<proteinExistence type="predicted"/>
<dbReference type="Proteomes" id="UP000692954">
    <property type="component" value="Unassembled WGS sequence"/>
</dbReference>
<keyword evidence="2" id="KW-1185">Reference proteome</keyword>
<evidence type="ECO:0000313" key="2">
    <source>
        <dbReference type="Proteomes" id="UP000692954"/>
    </source>
</evidence>
<accession>A0A8S1N7X0</accession>